<keyword evidence="4 7" id="KW-1133">Transmembrane helix</keyword>
<evidence type="ECO:0000256" key="7">
    <source>
        <dbReference type="SAM" id="Phobius"/>
    </source>
</evidence>
<dbReference type="InterPro" id="IPR007156">
    <property type="entry name" value="MamQ_LemA"/>
</dbReference>
<evidence type="ECO:0000256" key="5">
    <source>
        <dbReference type="ARBA" id="ARBA00023136"/>
    </source>
</evidence>
<organism evidence="8 9">
    <name type="scientific">Roseateles aquatilis</name>
    <dbReference type="NCBI Taxonomy" id="431061"/>
    <lineage>
        <taxon>Bacteria</taxon>
        <taxon>Pseudomonadati</taxon>
        <taxon>Pseudomonadota</taxon>
        <taxon>Betaproteobacteria</taxon>
        <taxon>Burkholderiales</taxon>
        <taxon>Sphaerotilaceae</taxon>
        <taxon>Roseateles</taxon>
    </lineage>
</organism>
<gene>
    <name evidence="8" type="ORF">CDN99_22055</name>
</gene>
<evidence type="ECO:0000313" key="9">
    <source>
        <dbReference type="Proteomes" id="UP000197468"/>
    </source>
</evidence>
<comment type="caution">
    <text evidence="8">The sequence shown here is derived from an EMBL/GenBank/DDBJ whole genome shotgun (WGS) entry which is preliminary data.</text>
</comment>
<dbReference type="RefSeq" id="WP_088387075.1">
    <property type="nucleotide sequence ID" value="NZ_NIOF01000013.1"/>
</dbReference>
<sequence>MHWNWWLWGLGAVLLFWSIGAYNRVMQLRNEIAKAFAQLDDALTRRFAHGDLLLERLRERLPSEQASLDALAATQADAKAATQAVRARPYAADPVAQLAVAAAVHGAALTRLVSLVEHQAELNADPELSAAVDELKLIERQRAFSRQVFNQAVTAYNAAVRQFPTRVLMSFVGFSEARSL</sequence>
<accession>A0A2D0ALX2</accession>
<comment type="similarity">
    <text evidence="2">Belongs to the LemA family.</text>
</comment>
<evidence type="ECO:0000256" key="2">
    <source>
        <dbReference type="ARBA" id="ARBA00008854"/>
    </source>
</evidence>
<feature type="transmembrane region" description="Helical" evidence="7">
    <location>
        <begin position="6"/>
        <end position="25"/>
    </location>
</feature>
<reference evidence="8 9" key="1">
    <citation type="journal article" date="2008" name="Int. J. Syst. Evol. Microbiol.">
        <title>Description of Roseateles aquatilis sp. nov. and Roseateles terrae sp. nov., in the class Betaproteobacteria, and emended description of the genus Roseateles.</title>
        <authorList>
            <person name="Gomila M."/>
            <person name="Bowien B."/>
            <person name="Falsen E."/>
            <person name="Moore E.R."/>
            <person name="Lalucat J."/>
        </authorList>
    </citation>
    <scope>NUCLEOTIDE SEQUENCE [LARGE SCALE GENOMIC DNA]</scope>
    <source>
        <strain evidence="8 9">CCUG 48205</strain>
    </source>
</reference>
<dbReference type="PANTHER" id="PTHR34478">
    <property type="entry name" value="PROTEIN LEMA"/>
    <property type="match status" value="1"/>
</dbReference>
<evidence type="ECO:0000256" key="3">
    <source>
        <dbReference type="ARBA" id="ARBA00022692"/>
    </source>
</evidence>
<keyword evidence="5 7" id="KW-0472">Membrane</keyword>
<evidence type="ECO:0000256" key="6">
    <source>
        <dbReference type="SAM" id="Coils"/>
    </source>
</evidence>
<comment type="subcellular location">
    <subcellularLocation>
        <location evidence="1">Membrane</location>
        <topology evidence="1">Single-pass membrane protein</topology>
    </subcellularLocation>
</comment>
<feature type="coiled-coil region" evidence="6">
    <location>
        <begin position="25"/>
        <end position="74"/>
    </location>
</feature>
<dbReference type="Proteomes" id="UP000197468">
    <property type="component" value="Unassembled WGS sequence"/>
</dbReference>
<dbReference type="SUPFAM" id="SSF140478">
    <property type="entry name" value="LemA-like"/>
    <property type="match status" value="1"/>
</dbReference>
<dbReference type="Pfam" id="PF04011">
    <property type="entry name" value="LemA"/>
    <property type="match status" value="1"/>
</dbReference>
<dbReference type="PANTHER" id="PTHR34478:SF1">
    <property type="entry name" value="PROTEIN LEMA"/>
    <property type="match status" value="1"/>
</dbReference>
<evidence type="ECO:0008006" key="10">
    <source>
        <dbReference type="Google" id="ProtNLM"/>
    </source>
</evidence>
<dbReference type="Gene3D" id="1.20.1440.20">
    <property type="entry name" value="LemA-like domain"/>
    <property type="match status" value="1"/>
</dbReference>
<evidence type="ECO:0000256" key="1">
    <source>
        <dbReference type="ARBA" id="ARBA00004167"/>
    </source>
</evidence>
<dbReference type="InterPro" id="IPR023353">
    <property type="entry name" value="LemA-like_dom_sf"/>
</dbReference>
<evidence type="ECO:0000313" key="8">
    <source>
        <dbReference type="EMBL" id="OWQ85227.1"/>
    </source>
</evidence>
<keyword evidence="9" id="KW-1185">Reference proteome</keyword>
<name>A0A2D0ALX2_9BURK</name>
<dbReference type="AlphaFoldDB" id="A0A2D0ALX2"/>
<keyword evidence="3 7" id="KW-0812">Transmembrane</keyword>
<dbReference type="OrthoDB" id="9804152at2"/>
<dbReference type="GO" id="GO:0016020">
    <property type="term" value="C:membrane"/>
    <property type="evidence" value="ECO:0007669"/>
    <property type="project" value="UniProtKB-SubCell"/>
</dbReference>
<protein>
    <recommendedName>
        <fullName evidence="10">LemA family protein</fullName>
    </recommendedName>
</protein>
<keyword evidence="6" id="KW-0175">Coiled coil</keyword>
<evidence type="ECO:0000256" key="4">
    <source>
        <dbReference type="ARBA" id="ARBA00022989"/>
    </source>
</evidence>
<proteinExistence type="inferred from homology"/>
<dbReference type="EMBL" id="NIOF01000013">
    <property type="protein sequence ID" value="OWQ85227.1"/>
    <property type="molecule type" value="Genomic_DNA"/>
</dbReference>